<comment type="similarity">
    <text evidence="5">Belongs to the MoeA family.</text>
</comment>
<dbReference type="InterPro" id="IPR036688">
    <property type="entry name" value="MoeA_C_domain_IV_sf"/>
</dbReference>
<dbReference type="GO" id="GO:0061598">
    <property type="term" value="F:molybdopterin adenylyltransferase activity"/>
    <property type="evidence" value="ECO:0007669"/>
    <property type="project" value="UniProtKB-UniRule"/>
</dbReference>
<dbReference type="CDD" id="cd00886">
    <property type="entry name" value="MogA_MoaB"/>
    <property type="match status" value="1"/>
</dbReference>
<keyword evidence="5" id="KW-0808">Transferase</keyword>
<sequence>MSIRVAVLTVSDTSSGNASYDKSGPTIKEIIQQKDGYQVVQAHCHIVPDDAERILLVVRDICNSDAVDWLISTGGTGFGVRDVTPEAIAPLIERPAPGLVYLMLSSSFKHTPLAALSRPVAGTCKNTLITTLPGSVKAVRENLEALFQEGVVDHAIELIKGGSGKQTHRRLASIDRQSSSDSSQSHGHRHHHHHHHGGHVVPTPRSAAAVSHDPSASVSARHRQSPFPIISFEDALNLIKDKIERLPVETLSVGHKLAGYVLAEDVHAPQDVPRTFTTNVDGYALRAHDVPGVYTVVTAQTHDTSKPLPEGSIYRVNTGAPLPQGTNAVIMVEDTELVSTSQDAHGITEEEKTVKTLAEILSGENVRAPGSDVKKGDLVLRAMDRITQRGGEVGTLAFVGRKEVKVYRKPVVAILSTGNELVDLQSDANEVRSSDGWGGIYDTNRPSLQGALESMGYEVLDLGIVVDDVPSHIGALQKGLEMADLIITTGGTSMGPTDLLKPVIERYLNGTIHFGRVGIKPGKPTTFATVSIFRGNQIISKPIFALPGNPASALVTYYIFVVPALRRLGGWPEKMCGLPRVQVEVQNPMPLDPRVEFHRAIIKSSIQQIEGGTGSMVLKAYSTGGQRSSRVASLCEANGLVILPSLTSGDDHQGSNSKRMALNSGEFAQAILIGEIEME</sequence>
<feature type="domain" description="MoaB/Mog" evidence="7">
    <location>
        <begin position="6"/>
        <end position="154"/>
    </location>
</feature>
<dbReference type="Pfam" id="PF03453">
    <property type="entry name" value="MoeA_N"/>
    <property type="match status" value="1"/>
</dbReference>
<dbReference type="Gene3D" id="3.90.105.10">
    <property type="entry name" value="Molybdopterin biosynthesis moea protein, domain 2"/>
    <property type="match status" value="1"/>
</dbReference>
<dbReference type="UniPathway" id="UPA00344"/>
<dbReference type="OrthoDB" id="4349954at2759"/>
<dbReference type="EMBL" id="KN817518">
    <property type="protein sequence ID" value="KJA29600.1"/>
    <property type="molecule type" value="Genomic_DNA"/>
</dbReference>
<proteinExistence type="inferred from homology"/>
<feature type="compositionally biased region" description="Basic residues" evidence="6">
    <location>
        <begin position="186"/>
        <end position="198"/>
    </location>
</feature>
<keyword evidence="5" id="KW-0460">Magnesium</keyword>
<dbReference type="AlphaFoldDB" id="A0A0D2QDB5"/>
<dbReference type="GO" id="GO:0046872">
    <property type="term" value="F:metal ion binding"/>
    <property type="evidence" value="ECO:0007669"/>
    <property type="project" value="UniProtKB-UniRule"/>
</dbReference>
<organism evidence="8 9">
    <name type="scientific">Hypholoma sublateritium (strain FD-334 SS-4)</name>
    <dbReference type="NCBI Taxonomy" id="945553"/>
    <lineage>
        <taxon>Eukaryota</taxon>
        <taxon>Fungi</taxon>
        <taxon>Dikarya</taxon>
        <taxon>Basidiomycota</taxon>
        <taxon>Agaricomycotina</taxon>
        <taxon>Agaricomycetes</taxon>
        <taxon>Agaricomycetidae</taxon>
        <taxon>Agaricales</taxon>
        <taxon>Agaricineae</taxon>
        <taxon>Strophariaceae</taxon>
        <taxon>Hypholoma</taxon>
    </lineage>
</organism>
<protein>
    <recommendedName>
        <fullName evidence="7">MoaB/Mog domain-containing protein</fullName>
    </recommendedName>
</protein>
<evidence type="ECO:0000313" key="9">
    <source>
        <dbReference type="Proteomes" id="UP000054270"/>
    </source>
</evidence>
<evidence type="ECO:0000256" key="4">
    <source>
        <dbReference type="ARBA" id="ARBA00023150"/>
    </source>
</evidence>
<keyword evidence="5" id="KW-0479">Metal-binding</keyword>
<keyword evidence="4 5" id="KW-0501">Molybdenum cofactor biosynthesis</keyword>
<keyword evidence="5" id="KW-0500">Molybdenum</keyword>
<dbReference type="STRING" id="945553.A0A0D2QDB5"/>
<comment type="catalytic activity">
    <reaction evidence="5">
        <text>molybdopterin + ATP + H(+) = adenylyl-molybdopterin + diphosphate</text>
        <dbReference type="Rhea" id="RHEA:31331"/>
        <dbReference type="ChEBI" id="CHEBI:15378"/>
        <dbReference type="ChEBI" id="CHEBI:30616"/>
        <dbReference type="ChEBI" id="CHEBI:33019"/>
        <dbReference type="ChEBI" id="CHEBI:58698"/>
        <dbReference type="ChEBI" id="CHEBI:62727"/>
    </reaction>
</comment>
<dbReference type="SUPFAM" id="SSF63882">
    <property type="entry name" value="MoeA N-terminal region -like"/>
    <property type="match status" value="1"/>
</dbReference>
<comment type="pathway">
    <text evidence="1 5">Cofactor biosynthesis; molybdopterin biosynthesis.</text>
</comment>
<dbReference type="CDD" id="cd00887">
    <property type="entry name" value="MoeA"/>
    <property type="match status" value="1"/>
</dbReference>
<dbReference type="Gene3D" id="2.40.340.10">
    <property type="entry name" value="MoeA, C-terminal, domain IV"/>
    <property type="match status" value="1"/>
</dbReference>
<dbReference type="GO" id="GO:0061599">
    <property type="term" value="F:molybdopterin molybdotransferase activity"/>
    <property type="evidence" value="ECO:0007669"/>
    <property type="project" value="UniProtKB-UniRule"/>
</dbReference>
<dbReference type="InterPro" id="IPR005110">
    <property type="entry name" value="MoeA_linker/N"/>
</dbReference>
<dbReference type="InterPro" id="IPR005111">
    <property type="entry name" value="MoeA_C_domain_IV"/>
</dbReference>
<dbReference type="Pfam" id="PF00994">
    <property type="entry name" value="MoCF_biosynth"/>
    <property type="match status" value="2"/>
</dbReference>
<comment type="function">
    <text evidence="5">Catalyzes two steps in the biosynthesis of the molybdenum cofactor. In the first step, molybdopterin is adenylated. Subsequently, molybdate is inserted into adenylated molybdopterin and AMP is released.</text>
</comment>
<evidence type="ECO:0000313" key="8">
    <source>
        <dbReference type="EMBL" id="KJA29600.1"/>
    </source>
</evidence>
<evidence type="ECO:0000259" key="7">
    <source>
        <dbReference type="SMART" id="SM00852"/>
    </source>
</evidence>
<evidence type="ECO:0000256" key="2">
    <source>
        <dbReference type="ARBA" id="ARBA00007589"/>
    </source>
</evidence>
<gene>
    <name evidence="8" type="ORF">HYPSUDRAFT_60458</name>
</gene>
<evidence type="ECO:0000256" key="1">
    <source>
        <dbReference type="ARBA" id="ARBA00005046"/>
    </source>
</evidence>
<dbReference type="PANTHER" id="PTHR10192">
    <property type="entry name" value="MOLYBDOPTERIN BIOSYNTHESIS PROTEIN"/>
    <property type="match status" value="1"/>
</dbReference>
<comment type="cofactor">
    <cofactor evidence="5">
        <name>Mg(2+)</name>
        <dbReference type="ChEBI" id="CHEBI:18420"/>
    </cofactor>
</comment>
<dbReference type="PANTHER" id="PTHR10192:SF5">
    <property type="entry name" value="GEPHYRIN"/>
    <property type="match status" value="1"/>
</dbReference>
<dbReference type="Gene3D" id="3.40.980.10">
    <property type="entry name" value="MoaB/Mog-like domain"/>
    <property type="match status" value="2"/>
</dbReference>
<dbReference type="SMART" id="SM00852">
    <property type="entry name" value="MoCF_biosynth"/>
    <property type="match status" value="2"/>
</dbReference>
<evidence type="ECO:0000256" key="5">
    <source>
        <dbReference type="RuleBase" id="RU365090"/>
    </source>
</evidence>
<comment type="similarity">
    <text evidence="2">In the N-terminal section; belongs to the MoaB/Mog family.</text>
</comment>
<dbReference type="GO" id="GO:0005829">
    <property type="term" value="C:cytosol"/>
    <property type="evidence" value="ECO:0007669"/>
    <property type="project" value="TreeGrafter"/>
</dbReference>
<dbReference type="InterPro" id="IPR036425">
    <property type="entry name" value="MoaB/Mog-like_dom_sf"/>
</dbReference>
<dbReference type="Gene3D" id="2.170.190.11">
    <property type="entry name" value="Molybdopterin biosynthesis moea protein, domain 3"/>
    <property type="match status" value="1"/>
</dbReference>
<accession>A0A0D2QDB5</accession>
<dbReference type="InterPro" id="IPR008284">
    <property type="entry name" value="MoCF_biosynth_CS"/>
</dbReference>
<name>A0A0D2QDB5_HYPSF</name>
<dbReference type="PROSITE" id="PS01079">
    <property type="entry name" value="MOCF_BIOSYNTHESIS_2"/>
    <property type="match status" value="1"/>
</dbReference>
<dbReference type="OMA" id="ESPYPMI"/>
<dbReference type="FunFam" id="3.40.980.10:FF:000001">
    <property type="entry name" value="Molybdopterin molybdenumtransferase"/>
    <property type="match status" value="1"/>
</dbReference>
<comment type="similarity">
    <text evidence="3">In the C-terminal section; belongs to the MoeA family.</text>
</comment>
<dbReference type="InterPro" id="IPR038987">
    <property type="entry name" value="MoeA-like"/>
</dbReference>
<feature type="region of interest" description="Disordered" evidence="6">
    <location>
        <begin position="163"/>
        <end position="222"/>
    </location>
</feature>
<dbReference type="InterPro" id="IPR001453">
    <property type="entry name" value="MoaB/Mog_dom"/>
</dbReference>
<feature type="domain" description="MoaB/Mog" evidence="7">
    <location>
        <begin position="413"/>
        <end position="567"/>
    </location>
</feature>
<dbReference type="GO" id="GO:0005524">
    <property type="term" value="F:ATP binding"/>
    <property type="evidence" value="ECO:0007669"/>
    <property type="project" value="UniProtKB-UniRule"/>
</dbReference>
<feature type="compositionally biased region" description="Low complexity" evidence="6">
    <location>
        <begin position="175"/>
        <end position="185"/>
    </location>
</feature>
<reference evidence="9" key="1">
    <citation type="submission" date="2014-04" db="EMBL/GenBank/DDBJ databases">
        <title>Evolutionary Origins and Diversification of the Mycorrhizal Mutualists.</title>
        <authorList>
            <consortium name="DOE Joint Genome Institute"/>
            <consortium name="Mycorrhizal Genomics Consortium"/>
            <person name="Kohler A."/>
            <person name="Kuo A."/>
            <person name="Nagy L.G."/>
            <person name="Floudas D."/>
            <person name="Copeland A."/>
            <person name="Barry K.W."/>
            <person name="Cichocki N."/>
            <person name="Veneault-Fourrey C."/>
            <person name="LaButti K."/>
            <person name="Lindquist E.A."/>
            <person name="Lipzen A."/>
            <person name="Lundell T."/>
            <person name="Morin E."/>
            <person name="Murat C."/>
            <person name="Riley R."/>
            <person name="Ohm R."/>
            <person name="Sun H."/>
            <person name="Tunlid A."/>
            <person name="Henrissat B."/>
            <person name="Grigoriev I.V."/>
            <person name="Hibbett D.S."/>
            <person name="Martin F."/>
        </authorList>
    </citation>
    <scope>NUCLEOTIDE SEQUENCE [LARGE SCALE GENOMIC DNA]</scope>
    <source>
        <strain evidence="9">FD-334 SS-4</strain>
    </source>
</reference>
<dbReference type="SUPFAM" id="SSF53218">
    <property type="entry name" value="Molybdenum cofactor biosynthesis proteins"/>
    <property type="match status" value="2"/>
</dbReference>
<comment type="catalytic activity">
    <reaction evidence="5">
        <text>adenylyl-molybdopterin + molybdate = Mo-molybdopterin + AMP + H(+)</text>
        <dbReference type="Rhea" id="RHEA:35047"/>
        <dbReference type="ChEBI" id="CHEBI:15378"/>
        <dbReference type="ChEBI" id="CHEBI:36264"/>
        <dbReference type="ChEBI" id="CHEBI:62727"/>
        <dbReference type="ChEBI" id="CHEBI:71302"/>
        <dbReference type="ChEBI" id="CHEBI:456215"/>
    </reaction>
</comment>
<dbReference type="InterPro" id="IPR036135">
    <property type="entry name" value="MoeA_linker/N_sf"/>
</dbReference>
<evidence type="ECO:0000256" key="3">
    <source>
        <dbReference type="ARBA" id="ARBA00008339"/>
    </source>
</evidence>
<dbReference type="NCBIfam" id="TIGR00177">
    <property type="entry name" value="molyb_syn"/>
    <property type="match status" value="2"/>
</dbReference>
<evidence type="ECO:0000256" key="6">
    <source>
        <dbReference type="SAM" id="MobiDB-lite"/>
    </source>
</evidence>
<dbReference type="Proteomes" id="UP000054270">
    <property type="component" value="Unassembled WGS sequence"/>
</dbReference>
<dbReference type="SUPFAM" id="SSF63867">
    <property type="entry name" value="MoeA C-terminal domain-like"/>
    <property type="match status" value="1"/>
</dbReference>
<keyword evidence="9" id="KW-1185">Reference proteome</keyword>
<dbReference type="Pfam" id="PF03454">
    <property type="entry name" value="MoeA_C"/>
    <property type="match status" value="1"/>
</dbReference>
<dbReference type="GO" id="GO:0006777">
    <property type="term" value="P:Mo-molybdopterin cofactor biosynthetic process"/>
    <property type="evidence" value="ECO:0007669"/>
    <property type="project" value="UniProtKB-UniRule"/>
</dbReference>